<dbReference type="AlphaFoldDB" id="A0A2G8K029"/>
<evidence type="ECO:0000256" key="1">
    <source>
        <dbReference type="ARBA" id="ARBA00023157"/>
    </source>
</evidence>
<name>A0A2G8K029_STIJA</name>
<dbReference type="EMBL" id="MRZV01001029">
    <property type="protein sequence ID" value="PIK41319.1"/>
    <property type="molecule type" value="Genomic_DNA"/>
</dbReference>
<dbReference type="SUPFAM" id="SSF57302">
    <property type="entry name" value="Snake toxin-like"/>
    <property type="match status" value="1"/>
</dbReference>
<keyword evidence="4" id="KW-1185">Reference proteome</keyword>
<dbReference type="InterPro" id="IPR002223">
    <property type="entry name" value="Kunitz_BPTI"/>
</dbReference>
<dbReference type="InterPro" id="IPR036880">
    <property type="entry name" value="Kunitz_BPTI_sf"/>
</dbReference>
<dbReference type="InterPro" id="IPR020901">
    <property type="entry name" value="Prtase_inh_Kunz-CS"/>
</dbReference>
<dbReference type="Proteomes" id="UP000230750">
    <property type="component" value="Unassembled WGS sequence"/>
</dbReference>
<evidence type="ECO:0000313" key="4">
    <source>
        <dbReference type="Proteomes" id="UP000230750"/>
    </source>
</evidence>
<dbReference type="Gene3D" id="4.10.410.10">
    <property type="entry name" value="Pancreatic trypsin inhibitor Kunitz domain"/>
    <property type="match status" value="1"/>
</dbReference>
<dbReference type="PANTHER" id="PTHR10083:SF374">
    <property type="entry name" value="BPTI_KUNITZ INHIBITOR DOMAIN-CONTAINING PROTEIN"/>
    <property type="match status" value="1"/>
</dbReference>
<accession>A0A2G8K029</accession>
<dbReference type="STRING" id="307972.A0A2G8K029"/>
<dbReference type="GO" id="GO:0005615">
    <property type="term" value="C:extracellular space"/>
    <property type="evidence" value="ECO:0007669"/>
    <property type="project" value="TreeGrafter"/>
</dbReference>
<dbReference type="InterPro" id="IPR045860">
    <property type="entry name" value="Snake_toxin-like_sf"/>
</dbReference>
<dbReference type="PROSITE" id="PS00280">
    <property type="entry name" value="BPTI_KUNITZ_1"/>
    <property type="match status" value="1"/>
</dbReference>
<keyword evidence="1" id="KW-1015">Disulfide bond</keyword>
<protein>
    <submittedName>
        <fullName evidence="3">Alk4/5/7</fullName>
    </submittedName>
</protein>
<dbReference type="InterPro" id="IPR050098">
    <property type="entry name" value="TFPI/VKTCI-like"/>
</dbReference>
<dbReference type="GO" id="GO:0004867">
    <property type="term" value="F:serine-type endopeptidase inhibitor activity"/>
    <property type="evidence" value="ECO:0007669"/>
    <property type="project" value="InterPro"/>
</dbReference>
<reference evidence="3 4" key="1">
    <citation type="journal article" date="2017" name="PLoS Biol.">
        <title>The sea cucumber genome provides insights into morphological evolution and visceral regeneration.</title>
        <authorList>
            <person name="Zhang X."/>
            <person name="Sun L."/>
            <person name="Yuan J."/>
            <person name="Sun Y."/>
            <person name="Gao Y."/>
            <person name="Zhang L."/>
            <person name="Li S."/>
            <person name="Dai H."/>
            <person name="Hamel J.F."/>
            <person name="Liu C."/>
            <person name="Yu Y."/>
            <person name="Liu S."/>
            <person name="Lin W."/>
            <person name="Guo K."/>
            <person name="Jin S."/>
            <person name="Xu P."/>
            <person name="Storey K.B."/>
            <person name="Huan P."/>
            <person name="Zhang T."/>
            <person name="Zhou Y."/>
            <person name="Zhang J."/>
            <person name="Lin C."/>
            <person name="Li X."/>
            <person name="Xing L."/>
            <person name="Huo D."/>
            <person name="Sun M."/>
            <person name="Wang L."/>
            <person name="Mercier A."/>
            <person name="Li F."/>
            <person name="Yang H."/>
            <person name="Xiang J."/>
        </authorList>
    </citation>
    <scope>NUCLEOTIDE SEQUENCE [LARGE SCALE GENOMIC DNA]</scope>
    <source>
        <strain evidence="3">Shaxun</strain>
        <tissue evidence="3">Muscle</tissue>
    </source>
</reference>
<dbReference type="PROSITE" id="PS50279">
    <property type="entry name" value="BPTI_KUNITZ_2"/>
    <property type="match status" value="1"/>
</dbReference>
<dbReference type="SMART" id="SM00131">
    <property type="entry name" value="KU"/>
    <property type="match status" value="1"/>
</dbReference>
<dbReference type="PANTHER" id="PTHR10083">
    <property type="entry name" value="KUNITZ-TYPE PROTEASE INHIBITOR-RELATED"/>
    <property type="match status" value="1"/>
</dbReference>
<dbReference type="OrthoDB" id="196393at2759"/>
<dbReference type="SUPFAM" id="SSF57362">
    <property type="entry name" value="BPTI-like"/>
    <property type="match status" value="1"/>
</dbReference>
<evidence type="ECO:0000259" key="2">
    <source>
        <dbReference type="PROSITE" id="PS50279"/>
    </source>
</evidence>
<evidence type="ECO:0000313" key="3">
    <source>
        <dbReference type="EMBL" id="PIK41319.1"/>
    </source>
</evidence>
<comment type="caution">
    <text evidence="3">The sequence shown here is derived from an EMBL/GenBank/DDBJ whole genome shotgun (WGS) entry which is preliminary data.</text>
</comment>
<gene>
    <name evidence="3" type="ORF">BSL78_21828</name>
</gene>
<dbReference type="Pfam" id="PF00014">
    <property type="entry name" value="Kunitz_BPTI"/>
    <property type="match status" value="1"/>
</dbReference>
<dbReference type="CDD" id="cd00109">
    <property type="entry name" value="Kunitz-type"/>
    <property type="match status" value="1"/>
</dbReference>
<sequence length="154" mass="17069">MDIIIVGRRCACNSDYCNSMANSTCYLQNNVGHCAKIKTFEDGQIKLVLKCESQPPATERFFCTSVTGTSIGCCNNTDYCNKFLSVPDPTMATPPNEGPTCEQPMKPGPCTTSTQRYYYNRTNNTCQKFKFGGCLNNDNNFLTQADCEAECKGR</sequence>
<organism evidence="3 4">
    <name type="scientific">Stichopus japonicus</name>
    <name type="common">Sea cucumber</name>
    <dbReference type="NCBI Taxonomy" id="307972"/>
    <lineage>
        <taxon>Eukaryota</taxon>
        <taxon>Metazoa</taxon>
        <taxon>Echinodermata</taxon>
        <taxon>Eleutherozoa</taxon>
        <taxon>Echinozoa</taxon>
        <taxon>Holothuroidea</taxon>
        <taxon>Aspidochirotacea</taxon>
        <taxon>Aspidochirotida</taxon>
        <taxon>Stichopodidae</taxon>
        <taxon>Apostichopus</taxon>
    </lineage>
</organism>
<feature type="domain" description="BPTI/Kunitz inhibitor" evidence="2">
    <location>
        <begin position="101"/>
        <end position="151"/>
    </location>
</feature>
<dbReference type="PRINTS" id="PR00759">
    <property type="entry name" value="BASICPTASE"/>
</dbReference>
<proteinExistence type="predicted"/>